<keyword evidence="5" id="KW-0963">Cytoplasm</keyword>
<evidence type="ECO:0000256" key="4">
    <source>
        <dbReference type="ARBA" id="ARBA00013346"/>
    </source>
</evidence>
<evidence type="ECO:0000256" key="3">
    <source>
        <dbReference type="ARBA" id="ARBA00011890"/>
    </source>
</evidence>
<reference evidence="12 13" key="1">
    <citation type="submission" date="2021-03" db="EMBL/GenBank/DDBJ databases">
        <authorList>
            <person name="Xin L."/>
        </authorList>
    </citation>
    <scope>NUCLEOTIDE SEQUENCE [LARGE SCALE GENOMIC DNA]</scope>
    <source>
        <strain evidence="12 13">XHU 5031</strain>
    </source>
</reference>
<evidence type="ECO:0000256" key="9">
    <source>
        <dbReference type="ARBA" id="ARBA00030757"/>
    </source>
</evidence>
<dbReference type="InterPro" id="IPR000682">
    <property type="entry name" value="PCMT"/>
</dbReference>
<gene>
    <name evidence="12" type="ORF">J0911_18765</name>
</gene>
<comment type="similarity">
    <text evidence="2">Belongs to the methyltransferase superfamily. L-isoaspartyl/D-aspartyl protein methyltransferase family.</text>
</comment>
<evidence type="ECO:0000256" key="11">
    <source>
        <dbReference type="ARBA" id="ARBA00031350"/>
    </source>
</evidence>
<dbReference type="EMBL" id="JAFMPK010000048">
    <property type="protein sequence ID" value="MBO0611066.1"/>
    <property type="molecule type" value="Genomic_DNA"/>
</dbReference>
<dbReference type="CDD" id="cd02440">
    <property type="entry name" value="AdoMet_MTases"/>
    <property type="match status" value="1"/>
</dbReference>
<organism evidence="12 13">
    <name type="scientific">Myceligenerans salitolerans</name>
    <dbReference type="NCBI Taxonomy" id="1230528"/>
    <lineage>
        <taxon>Bacteria</taxon>
        <taxon>Bacillati</taxon>
        <taxon>Actinomycetota</taxon>
        <taxon>Actinomycetes</taxon>
        <taxon>Micrococcales</taxon>
        <taxon>Promicromonosporaceae</taxon>
        <taxon>Myceligenerans</taxon>
    </lineage>
</organism>
<dbReference type="InterPro" id="IPR029063">
    <property type="entry name" value="SAM-dependent_MTases_sf"/>
</dbReference>
<dbReference type="GO" id="GO:0032259">
    <property type="term" value="P:methylation"/>
    <property type="evidence" value="ECO:0007669"/>
    <property type="project" value="UniProtKB-KW"/>
</dbReference>
<keyword evidence="13" id="KW-1185">Reference proteome</keyword>
<evidence type="ECO:0000313" key="12">
    <source>
        <dbReference type="EMBL" id="MBO0611066.1"/>
    </source>
</evidence>
<dbReference type="GO" id="GO:0008168">
    <property type="term" value="F:methyltransferase activity"/>
    <property type="evidence" value="ECO:0007669"/>
    <property type="project" value="UniProtKB-KW"/>
</dbReference>
<protein>
    <recommendedName>
        <fullName evidence="4">Protein-L-isoaspartate O-methyltransferase</fullName>
        <ecNumber evidence="3">2.1.1.77</ecNumber>
    </recommendedName>
    <alternativeName>
        <fullName evidence="11">L-isoaspartyl protein carboxyl methyltransferase</fullName>
    </alternativeName>
    <alternativeName>
        <fullName evidence="9">Protein L-isoaspartyl methyltransferase</fullName>
    </alternativeName>
    <alternativeName>
        <fullName evidence="10">Protein-beta-aspartate methyltransferase</fullName>
    </alternativeName>
</protein>
<keyword evidence="7" id="KW-0808">Transferase</keyword>
<dbReference type="SUPFAM" id="SSF53335">
    <property type="entry name" value="S-adenosyl-L-methionine-dependent methyltransferases"/>
    <property type="match status" value="1"/>
</dbReference>
<accession>A0ABS3IDF8</accession>
<evidence type="ECO:0000256" key="5">
    <source>
        <dbReference type="ARBA" id="ARBA00022490"/>
    </source>
</evidence>
<evidence type="ECO:0000313" key="13">
    <source>
        <dbReference type="Proteomes" id="UP000664617"/>
    </source>
</evidence>
<comment type="caution">
    <text evidence="12">The sequence shown here is derived from an EMBL/GenBank/DDBJ whole genome shotgun (WGS) entry which is preliminary data.</text>
</comment>
<dbReference type="Proteomes" id="UP000664617">
    <property type="component" value="Unassembled WGS sequence"/>
</dbReference>
<comment type="subcellular location">
    <subcellularLocation>
        <location evidence="1">Cytoplasm</location>
    </subcellularLocation>
</comment>
<dbReference type="EC" id="2.1.1.77" evidence="3"/>
<dbReference type="RefSeq" id="WP_207277013.1">
    <property type="nucleotide sequence ID" value="NZ_JAFMPK010000048.1"/>
</dbReference>
<evidence type="ECO:0000256" key="2">
    <source>
        <dbReference type="ARBA" id="ARBA00005369"/>
    </source>
</evidence>
<evidence type="ECO:0000256" key="8">
    <source>
        <dbReference type="ARBA" id="ARBA00022691"/>
    </source>
</evidence>
<proteinExistence type="inferred from homology"/>
<evidence type="ECO:0000256" key="1">
    <source>
        <dbReference type="ARBA" id="ARBA00004496"/>
    </source>
</evidence>
<dbReference type="Pfam" id="PF01135">
    <property type="entry name" value="PCMT"/>
    <property type="match status" value="1"/>
</dbReference>
<dbReference type="PANTHER" id="PTHR11579">
    <property type="entry name" value="PROTEIN-L-ISOASPARTATE O-METHYLTRANSFERASE"/>
    <property type="match status" value="1"/>
</dbReference>
<evidence type="ECO:0000256" key="10">
    <source>
        <dbReference type="ARBA" id="ARBA00031323"/>
    </source>
</evidence>
<dbReference type="Gene3D" id="3.40.50.150">
    <property type="entry name" value="Vaccinia Virus protein VP39"/>
    <property type="match status" value="1"/>
</dbReference>
<keyword evidence="6 12" id="KW-0489">Methyltransferase</keyword>
<sequence length="336" mass="35327">MTSVPAAVAAVDYDHFVTEPDGSKLPQSSAVTSIERMLTDLDIAPGQRVLEIGTGSGYTTALLSRLVGAAGSVHSVEVFADLVPRAQERLARAGVTNATVTCGDGYAGHAPGAPYDRVIAWATPHLVPAPWTEQIADDAVIVAPVKIAPLATANAICAITVTGGTPAVTTVRPGSYIEMHPEPVTNFGLPIRYVDAFYTPDDAEPWWISSVDLHGSPDDAQKRIDQLRRSTTAEPTMLHADESLQDLSAWLFATRPANLATAGLSDRYRAIGASTPDSAAFLTPTELVTSTTEGDASGVLKAWVGEWRAAGRPGWNGVTGTIEASDDGWAVRIITG</sequence>
<keyword evidence="8" id="KW-0949">S-adenosyl-L-methionine</keyword>
<dbReference type="PANTHER" id="PTHR11579:SF0">
    <property type="entry name" value="PROTEIN-L-ISOASPARTATE(D-ASPARTATE) O-METHYLTRANSFERASE"/>
    <property type="match status" value="1"/>
</dbReference>
<evidence type="ECO:0000256" key="6">
    <source>
        <dbReference type="ARBA" id="ARBA00022603"/>
    </source>
</evidence>
<reference evidence="13" key="2">
    <citation type="submission" date="2023-07" db="EMBL/GenBank/DDBJ databases">
        <title>Myceligenerans salitolerans sp. nov., a halotolerant actinomycete isolated from a salt lake in Xinjiang, China.</title>
        <authorList>
            <person name="Guan T."/>
        </authorList>
    </citation>
    <scope>NUCLEOTIDE SEQUENCE [LARGE SCALE GENOMIC DNA]</scope>
    <source>
        <strain evidence="13">XHU 5031</strain>
    </source>
</reference>
<evidence type="ECO:0000256" key="7">
    <source>
        <dbReference type="ARBA" id="ARBA00022679"/>
    </source>
</evidence>
<name>A0ABS3IDF8_9MICO</name>